<dbReference type="OrthoDB" id="3852249at2759"/>
<dbReference type="AlphaFoldDB" id="A0A0D2HU92"/>
<dbReference type="Proteomes" id="UP000053789">
    <property type="component" value="Unassembled WGS sequence"/>
</dbReference>
<name>A0A0D2HU92_CLAB1</name>
<reference evidence="1" key="1">
    <citation type="submission" date="2015-01" db="EMBL/GenBank/DDBJ databases">
        <title>The Genome Sequence of Cladophialophora bantiana CBS 173.52.</title>
        <authorList>
            <consortium name="The Broad Institute Genomics Platform"/>
            <person name="Cuomo C."/>
            <person name="de Hoog S."/>
            <person name="Gorbushina A."/>
            <person name="Stielow B."/>
            <person name="Teixiera M."/>
            <person name="Abouelleil A."/>
            <person name="Chapman S.B."/>
            <person name="Priest M."/>
            <person name="Young S.K."/>
            <person name="Wortman J."/>
            <person name="Nusbaum C."/>
            <person name="Birren B."/>
        </authorList>
    </citation>
    <scope>NUCLEOTIDE SEQUENCE [LARGE SCALE GENOMIC DNA]</scope>
    <source>
        <strain evidence="1">CBS 173.52</strain>
    </source>
</reference>
<organism evidence="1 2">
    <name type="scientific">Cladophialophora bantiana (strain ATCC 10958 / CBS 173.52 / CDC B-1940 / NIH 8579)</name>
    <name type="common">Xylohypha bantiana</name>
    <dbReference type="NCBI Taxonomy" id="1442370"/>
    <lineage>
        <taxon>Eukaryota</taxon>
        <taxon>Fungi</taxon>
        <taxon>Dikarya</taxon>
        <taxon>Ascomycota</taxon>
        <taxon>Pezizomycotina</taxon>
        <taxon>Eurotiomycetes</taxon>
        <taxon>Chaetothyriomycetidae</taxon>
        <taxon>Chaetothyriales</taxon>
        <taxon>Herpotrichiellaceae</taxon>
        <taxon>Cladophialophora</taxon>
    </lineage>
</organism>
<proteinExistence type="predicted"/>
<gene>
    <name evidence="1" type="ORF">Z519_11194</name>
</gene>
<dbReference type="VEuPathDB" id="FungiDB:Z519_11194"/>
<dbReference type="GeneID" id="27704122"/>
<dbReference type="EMBL" id="KN847000">
    <property type="protein sequence ID" value="KIW88084.1"/>
    <property type="molecule type" value="Genomic_DNA"/>
</dbReference>
<accession>A0A0D2HU92</accession>
<evidence type="ECO:0000313" key="2">
    <source>
        <dbReference type="Proteomes" id="UP000053789"/>
    </source>
</evidence>
<protein>
    <submittedName>
        <fullName evidence="1">Uncharacterized protein</fullName>
    </submittedName>
</protein>
<keyword evidence="2" id="KW-1185">Reference proteome</keyword>
<evidence type="ECO:0000313" key="1">
    <source>
        <dbReference type="EMBL" id="KIW88084.1"/>
    </source>
</evidence>
<dbReference type="RefSeq" id="XP_016614753.1">
    <property type="nucleotide sequence ID" value="XM_016768907.1"/>
</dbReference>
<dbReference type="HOGENOM" id="CLU_1461151_0_0_1"/>
<dbReference type="Pfam" id="PF20219">
    <property type="entry name" value="DUF6579"/>
    <property type="match status" value="1"/>
</dbReference>
<sequence length="185" mass="20048">MGKSYNDPGSSKNGGLASVSMEMGILHETMQSIAPDMKTFAKLNLFGQIMKVGSLITSGAAVEYIKKLEDQAGRMRNSLDQMADNHDPETLVAYIVEHGRPCLGPESIVHILIPAISQLAISESLTFPEEVGPFRISGQLVKSSLPLVRLCAPLDRERQNLNEIGSLLPDRTGLGFKQLGVAYPL</sequence>
<dbReference type="InterPro" id="IPR046486">
    <property type="entry name" value="DUF6579"/>
</dbReference>